<dbReference type="AlphaFoldDB" id="A0A7J0BRJ9"/>
<dbReference type="InterPro" id="IPR010181">
    <property type="entry name" value="CGCAxxGCC_motif"/>
</dbReference>
<dbReference type="EMBL" id="BLVP01000005">
    <property type="protein sequence ID" value="GFM36343.1"/>
    <property type="molecule type" value="Genomic_DNA"/>
</dbReference>
<dbReference type="Proteomes" id="UP000503820">
    <property type="component" value="Unassembled WGS sequence"/>
</dbReference>
<sequence>MINDDGEIAACGKDAQNRFSALYCAESVLGAVAEAEGIAESVIPRMATGFCSGMARTGGLCGAVAGAVMAVSLVHGRDCGEDPVEPAYARVAALCRALEAKWGTCQCLALTGCDFTTQAGQDRFREQGLKEAVCLPLADDCARMALWLVRADMEQVGRVSGAGEEERS</sequence>
<dbReference type="Pfam" id="PF09719">
    <property type="entry name" value="C_GCAxxG_C_C"/>
    <property type="match status" value="1"/>
</dbReference>
<reference evidence="1 2" key="1">
    <citation type="submission" date="2020-05" db="EMBL/GenBank/DDBJ databases">
        <title>Draft genome sequence of Desulfovibrio psychrotolerans JS1T.</title>
        <authorList>
            <person name="Ueno A."/>
            <person name="Tamazawa S."/>
            <person name="Tamamura S."/>
            <person name="Murakami T."/>
            <person name="Kiyama T."/>
            <person name="Inomata H."/>
            <person name="Amano Y."/>
            <person name="Miyakawa K."/>
            <person name="Tamaki H."/>
            <person name="Naganuma T."/>
            <person name="Kaneko K."/>
        </authorList>
    </citation>
    <scope>NUCLEOTIDE SEQUENCE [LARGE SCALE GENOMIC DNA]</scope>
    <source>
        <strain evidence="1 2">JS1</strain>
    </source>
</reference>
<name>A0A7J0BRJ9_9BACT</name>
<evidence type="ECO:0000313" key="2">
    <source>
        <dbReference type="Proteomes" id="UP000503820"/>
    </source>
</evidence>
<dbReference type="NCBIfam" id="TIGR01909">
    <property type="entry name" value="C_GCAxxG_C_C"/>
    <property type="match status" value="1"/>
</dbReference>
<evidence type="ECO:0008006" key="3">
    <source>
        <dbReference type="Google" id="ProtNLM"/>
    </source>
</evidence>
<protein>
    <recommendedName>
        <fullName evidence="3">C_GCAxxG_C_C family protein</fullName>
    </recommendedName>
</protein>
<organism evidence="1 2">
    <name type="scientific">Desulfovibrio psychrotolerans</name>
    <dbReference type="NCBI Taxonomy" id="415242"/>
    <lineage>
        <taxon>Bacteria</taxon>
        <taxon>Pseudomonadati</taxon>
        <taxon>Thermodesulfobacteriota</taxon>
        <taxon>Desulfovibrionia</taxon>
        <taxon>Desulfovibrionales</taxon>
        <taxon>Desulfovibrionaceae</taxon>
        <taxon>Desulfovibrio</taxon>
    </lineage>
</organism>
<accession>A0A7J0BRJ9</accession>
<proteinExistence type="predicted"/>
<gene>
    <name evidence="1" type="ORF">DSM19430T_10270</name>
</gene>
<keyword evidence="2" id="KW-1185">Reference proteome</keyword>
<comment type="caution">
    <text evidence="1">The sequence shown here is derived from an EMBL/GenBank/DDBJ whole genome shotgun (WGS) entry which is preliminary data.</text>
</comment>
<evidence type="ECO:0000313" key="1">
    <source>
        <dbReference type="EMBL" id="GFM36343.1"/>
    </source>
</evidence>